<keyword evidence="4" id="KW-1134">Transmembrane beta strand</keyword>
<evidence type="ECO:0000259" key="15">
    <source>
        <dbReference type="Pfam" id="PF02563"/>
    </source>
</evidence>
<keyword evidence="11" id="KW-0472">Membrane</keyword>
<evidence type="ECO:0000313" key="18">
    <source>
        <dbReference type="Proteomes" id="UP000198432"/>
    </source>
</evidence>
<gene>
    <name evidence="17" type="ORF">SAMN06296052_106233</name>
</gene>
<dbReference type="GO" id="GO:0046930">
    <property type="term" value="C:pore complex"/>
    <property type="evidence" value="ECO:0007669"/>
    <property type="project" value="UniProtKB-KW"/>
</dbReference>
<dbReference type="EMBL" id="FZOQ01000006">
    <property type="protein sequence ID" value="SNS45337.1"/>
    <property type="molecule type" value="Genomic_DNA"/>
</dbReference>
<proteinExistence type="inferred from homology"/>
<accession>A0A239EL31</accession>
<evidence type="ECO:0000256" key="11">
    <source>
        <dbReference type="ARBA" id="ARBA00023136"/>
    </source>
</evidence>
<comment type="similarity">
    <text evidence="2">Belongs to the BexD/CtrA/VexA family.</text>
</comment>
<evidence type="ECO:0000256" key="8">
    <source>
        <dbReference type="ARBA" id="ARBA00023047"/>
    </source>
</evidence>
<keyword evidence="10" id="KW-0626">Porin</keyword>
<evidence type="ECO:0000256" key="2">
    <source>
        <dbReference type="ARBA" id="ARBA00009450"/>
    </source>
</evidence>
<evidence type="ECO:0000256" key="3">
    <source>
        <dbReference type="ARBA" id="ARBA00022448"/>
    </source>
</evidence>
<dbReference type="GO" id="GO:0015159">
    <property type="term" value="F:polysaccharide transmembrane transporter activity"/>
    <property type="evidence" value="ECO:0007669"/>
    <property type="project" value="InterPro"/>
</dbReference>
<dbReference type="Pfam" id="PF02563">
    <property type="entry name" value="Poly_export"/>
    <property type="match status" value="1"/>
</dbReference>
<evidence type="ECO:0000256" key="14">
    <source>
        <dbReference type="ARBA" id="ARBA00023288"/>
    </source>
</evidence>
<keyword evidence="12" id="KW-0564">Palmitate</keyword>
<reference evidence="18" key="1">
    <citation type="submission" date="2017-06" db="EMBL/GenBank/DDBJ databases">
        <authorList>
            <person name="Varghese N."/>
            <person name="Submissions S."/>
        </authorList>
    </citation>
    <scope>NUCLEOTIDE SEQUENCE [LARGE SCALE GENOMIC DNA]</scope>
    <source>
        <strain evidence="18">NKM1</strain>
    </source>
</reference>
<dbReference type="PROSITE" id="PS51257">
    <property type="entry name" value="PROKAR_LIPOPROTEIN"/>
    <property type="match status" value="1"/>
</dbReference>
<feature type="domain" description="SLBB" evidence="16">
    <location>
        <begin position="147"/>
        <end position="226"/>
    </location>
</feature>
<keyword evidence="13" id="KW-0998">Cell outer membrane</keyword>
<dbReference type="OrthoDB" id="662756at2"/>
<evidence type="ECO:0000256" key="10">
    <source>
        <dbReference type="ARBA" id="ARBA00023114"/>
    </source>
</evidence>
<evidence type="ECO:0000256" key="6">
    <source>
        <dbReference type="ARBA" id="ARBA00022692"/>
    </source>
</evidence>
<name>A0A239EL31_9BACT</name>
<keyword evidence="14" id="KW-0449">Lipoprotein</keyword>
<keyword evidence="18" id="KW-1185">Reference proteome</keyword>
<sequence length="261" mass="29024">MKLHLLYLFAFLFLVSCTPRNLAYFSDIPEQATYEEKILNDTEPKIQAYDLLSITVTSLNPEASALFNTGIASTAGSITNFSMTSTAASNVAKEGYLVDKEGNIAYPILGKVQVAGLTKAQVTEKFTTQLREHLKEPIVNVRYLNYKVTVVGEVNRPSTFTIPSERINIIEALGMAGDMTAFGKRENVLVMREENGVRKMMRLNLNSKEVVNSPYFYLQQNDVVYVEPDRMKEVQASANTRTLSIIAAAASIVSVFVARLF</sequence>
<dbReference type="InterPro" id="IPR054765">
    <property type="entry name" value="SLBB_dom"/>
</dbReference>
<dbReference type="PANTHER" id="PTHR33619:SF3">
    <property type="entry name" value="POLYSACCHARIDE EXPORT PROTEIN GFCE-RELATED"/>
    <property type="match status" value="1"/>
</dbReference>
<dbReference type="Gene3D" id="3.10.560.10">
    <property type="entry name" value="Outer membrane lipoprotein wza domain like"/>
    <property type="match status" value="1"/>
</dbReference>
<evidence type="ECO:0000256" key="13">
    <source>
        <dbReference type="ARBA" id="ARBA00023237"/>
    </source>
</evidence>
<feature type="domain" description="Polysaccharide export protein N-terminal" evidence="15">
    <location>
        <begin position="42"/>
        <end position="142"/>
    </location>
</feature>
<protein>
    <submittedName>
        <fullName evidence="17">Polysaccharide export outer membrane protein</fullName>
    </submittedName>
</protein>
<keyword evidence="7" id="KW-0732">Signal</keyword>
<dbReference type="Pfam" id="PF22461">
    <property type="entry name" value="SLBB_2"/>
    <property type="match status" value="1"/>
</dbReference>
<dbReference type="AlphaFoldDB" id="A0A239EL31"/>
<dbReference type="Proteomes" id="UP000198432">
    <property type="component" value="Unassembled WGS sequence"/>
</dbReference>
<organism evidence="17 18">
    <name type="scientific">Pontibacter ummariensis</name>
    <dbReference type="NCBI Taxonomy" id="1610492"/>
    <lineage>
        <taxon>Bacteria</taxon>
        <taxon>Pseudomonadati</taxon>
        <taxon>Bacteroidota</taxon>
        <taxon>Cytophagia</taxon>
        <taxon>Cytophagales</taxon>
        <taxon>Hymenobacteraceae</taxon>
        <taxon>Pontibacter</taxon>
    </lineage>
</organism>
<evidence type="ECO:0000256" key="1">
    <source>
        <dbReference type="ARBA" id="ARBA00004571"/>
    </source>
</evidence>
<dbReference type="RefSeq" id="WP_089318874.1">
    <property type="nucleotide sequence ID" value="NZ_FZOQ01000006.1"/>
</dbReference>
<dbReference type="GO" id="GO:0009279">
    <property type="term" value="C:cell outer membrane"/>
    <property type="evidence" value="ECO:0007669"/>
    <property type="project" value="UniProtKB-SubCell"/>
</dbReference>
<keyword evidence="3" id="KW-0813">Transport</keyword>
<evidence type="ECO:0000259" key="16">
    <source>
        <dbReference type="Pfam" id="PF22461"/>
    </source>
</evidence>
<keyword evidence="6" id="KW-0812">Transmembrane</keyword>
<dbReference type="GO" id="GO:0006811">
    <property type="term" value="P:monoatomic ion transport"/>
    <property type="evidence" value="ECO:0007669"/>
    <property type="project" value="UniProtKB-KW"/>
</dbReference>
<keyword evidence="9" id="KW-0406">Ion transport</keyword>
<evidence type="ECO:0000256" key="12">
    <source>
        <dbReference type="ARBA" id="ARBA00023139"/>
    </source>
</evidence>
<evidence type="ECO:0000313" key="17">
    <source>
        <dbReference type="EMBL" id="SNS45337.1"/>
    </source>
</evidence>
<evidence type="ECO:0000256" key="4">
    <source>
        <dbReference type="ARBA" id="ARBA00022452"/>
    </source>
</evidence>
<evidence type="ECO:0000256" key="5">
    <source>
        <dbReference type="ARBA" id="ARBA00022597"/>
    </source>
</evidence>
<dbReference type="InterPro" id="IPR049712">
    <property type="entry name" value="Poly_export"/>
</dbReference>
<dbReference type="GO" id="GO:0015288">
    <property type="term" value="F:porin activity"/>
    <property type="evidence" value="ECO:0007669"/>
    <property type="project" value="UniProtKB-KW"/>
</dbReference>
<evidence type="ECO:0000256" key="9">
    <source>
        <dbReference type="ARBA" id="ARBA00023065"/>
    </source>
</evidence>
<evidence type="ECO:0000256" key="7">
    <source>
        <dbReference type="ARBA" id="ARBA00022729"/>
    </source>
</evidence>
<keyword evidence="5" id="KW-0762">Sugar transport</keyword>
<dbReference type="InterPro" id="IPR003715">
    <property type="entry name" value="Poly_export_N"/>
</dbReference>
<keyword evidence="8" id="KW-0625">Polysaccharide transport</keyword>
<dbReference type="PANTHER" id="PTHR33619">
    <property type="entry name" value="POLYSACCHARIDE EXPORT PROTEIN GFCE-RELATED"/>
    <property type="match status" value="1"/>
</dbReference>
<comment type="subcellular location">
    <subcellularLocation>
        <location evidence="1">Cell outer membrane</location>
        <topology evidence="1">Multi-pass membrane protein</topology>
    </subcellularLocation>
</comment>